<sequence length="188" mass="21214">MAIDWTQQLDEQLDWHWREQARPRLEGLTDEEYLWEPVAGCWSLRRRGPDTPVDAPGSGEWTCDFTFPPPQPEPVTTIAWRLAHVVVGVLGQRSASHFGAEFAWGPADYFRWRYVGTAAEALEQLDATYGAWRAGVAALDAEGLARPVGPAEGDWAEHPMAELVLHINREVIHHLAEVALLRDLYAHR</sequence>
<dbReference type="Proteomes" id="UP000435304">
    <property type="component" value="Unassembled WGS sequence"/>
</dbReference>
<dbReference type="SUPFAM" id="SSF109854">
    <property type="entry name" value="DinB/YfiT-like putative metalloenzymes"/>
    <property type="match status" value="1"/>
</dbReference>
<dbReference type="InterPro" id="IPR024775">
    <property type="entry name" value="DinB-like"/>
</dbReference>
<feature type="domain" description="DinB-like" evidence="1">
    <location>
        <begin position="12"/>
        <end position="177"/>
    </location>
</feature>
<keyword evidence="3" id="KW-1185">Reference proteome</keyword>
<evidence type="ECO:0000259" key="1">
    <source>
        <dbReference type="Pfam" id="PF12867"/>
    </source>
</evidence>
<dbReference type="Gene3D" id="1.20.120.450">
    <property type="entry name" value="dinb family like domain"/>
    <property type="match status" value="1"/>
</dbReference>
<evidence type="ECO:0000313" key="2">
    <source>
        <dbReference type="EMBL" id="MVA76508.1"/>
    </source>
</evidence>
<organism evidence="2 3">
    <name type="scientific">Auraticoccus cholistanensis</name>
    <dbReference type="NCBI Taxonomy" id="2656650"/>
    <lineage>
        <taxon>Bacteria</taxon>
        <taxon>Bacillati</taxon>
        <taxon>Actinomycetota</taxon>
        <taxon>Actinomycetes</taxon>
        <taxon>Propionibacteriales</taxon>
        <taxon>Propionibacteriaceae</taxon>
        <taxon>Auraticoccus</taxon>
    </lineage>
</organism>
<comment type="caution">
    <text evidence="2">The sequence shown here is derived from an EMBL/GenBank/DDBJ whole genome shotgun (WGS) entry which is preliminary data.</text>
</comment>
<accession>A0A6A9UV09</accession>
<protein>
    <submittedName>
        <fullName evidence="2">DinB family protein</fullName>
    </submittedName>
</protein>
<dbReference type="Pfam" id="PF12867">
    <property type="entry name" value="DinB_2"/>
    <property type="match status" value="1"/>
</dbReference>
<evidence type="ECO:0000313" key="3">
    <source>
        <dbReference type="Proteomes" id="UP000435304"/>
    </source>
</evidence>
<gene>
    <name evidence="2" type="ORF">GC722_10800</name>
</gene>
<name>A0A6A9UV09_9ACTN</name>
<proteinExistence type="predicted"/>
<dbReference type="RefSeq" id="WP_156610037.1">
    <property type="nucleotide sequence ID" value="NZ_WPCU01000006.1"/>
</dbReference>
<dbReference type="InterPro" id="IPR034660">
    <property type="entry name" value="DinB/YfiT-like"/>
</dbReference>
<dbReference type="EMBL" id="WPCU01000006">
    <property type="protein sequence ID" value="MVA76508.1"/>
    <property type="molecule type" value="Genomic_DNA"/>
</dbReference>
<dbReference type="AlphaFoldDB" id="A0A6A9UV09"/>
<reference evidence="2 3" key="1">
    <citation type="submission" date="2019-12" db="EMBL/GenBank/DDBJ databases">
        <title>Auraticoccus cholistani sp. nov., an actinomycete isolated from soil of Cholistan desert.</title>
        <authorList>
            <person name="Cheema M.T."/>
        </authorList>
    </citation>
    <scope>NUCLEOTIDE SEQUENCE [LARGE SCALE GENOMIC DNA]</scope>
    <source>
        <strain evidence="2 3">F435</strain>
    </source>
</reference>